<protein>
    <recommendedName>
        <fullName evidence="10">Carboxylic ester hydrolase</fullName>
        <ecNumber evidence="10">3.1.1.-</ecNumber>
    </recommendedName>
</protein>
<keyword evidence="2" id="KW-0719">Serine esterase</keyword>
<dbReference type="GO" id="GO:0046872">
    <property type="term" value="F:metal ion binding"/>
    <property type="evidence" value="ECO:0007669"/>
    <property type="project" value="UniProtKB-KW"/>
</dbReference>
<proteinExistence type="inferred from homology"/>
<comment type="similarity">
    <text evidence="1 10">Belongs to the tannase family.</text>
</comment>
<dbReference type="Gene3D" id="3.40.50.1820">
    <property type="entry name" value="alpha/beta hydrolase"/>
    <property type="match status" value="1"/>
</dbReference>
<gene>
    <name evidence="11" type="ORF">OIDMADRAFT_195429</name>
</gene>
<dbReference type="InParanoid" id="A0A0C3CUV5"/>
<reference evidence="12" key="2">
    <citation type="submission" date="2015-01" db="EMBL/GenBank/DDBJ databases">
        <title>Evolutionary Origins and Diversification of the Mycorrhizal Mutualists.</title>
        <authorList>
            <consortium name="DOE Joint Genome Institute"/>
            <consortium name="Mycorrhizal Genomics Consortium"/>
            <person name="Kohler A."/>
            <person name="Kuo A."/>
            <person name="Nagy L.G."/>
            <person name="Floudas D."/>
            <person name="Copeland A."/>
            <person name="Barry K.W."/>
            <person name="Cichocki N."/>
            <person name="Veneault-Fourrey C."/>
            <person name="LaButti K."/>
            <person name="Lindquist E.A."/>
            <person name="Lipzen A."/>
            <person name="Lundell T."/>
            <person name="Morin E."/>
            <person name="Murat C."/>
            <person name="Riley R."/>
            <person name="Ohm R."/>
            <person name="Sun H."/>
            <person name="Tunlid A."/>
            <person name="Henrissat B."/>
            <person name="Grigoriev I.V."/>
            <person name="Hibbett D.S."/>
            <person name="Martin F."/>
        </authorList>
    </citation>
    <scope>NUCLEOTIDE SEQUENCE [LARGE SCALE GENOMIC DNA]</scope>
    <source>
        <strain evidence="12">Zn</strain>
    </source>
</reference>
<dbReference type="GO" id="GO:0045493">
    <property type="term" value="P:xylan catabolic process"/>
    <property type="evidence" value="ECO:0007669"/>
    <property type="project" value="UniProtKB-KW"/>
</dbReference>
<keyword evidence="4" id="KW-0479">Metal-binding</keyword>
<name>A0A0C3CUV5_OIDMZ</name>
<evidence type="ECO:0000256" key="1">
    <source>
        <dbReference type="ARBA" id="ARBA00006249"/>
    </source>
</evidence>
<comment type="catalytic activity">
    <reaction evidence="9">
        <text>feruloyl-polysaccharide + H2O = ferulate + polysaccharide.</text>
        <dbReference type="EC" id="3.1.1.73"/>
    </reaction>
</comment>
<keyword evidence="5" id="KW-0732">Signal</keyword>
<reference evidence="11 12" key="1">
    <citation type="submission" date="2014-04" db="EMBL/GenBank/DDBJ databases">
        <authorList>
            <consortium name="DOE Joint Genome Institute"/>
            <person name="Kuo A."/>
            <person name="Martino E."/>
            <person name="Perotto S."/>
            <person name="Kohler A."/>
            <person name="Nagy L.G."/>
            <person name="Floudas D."/>
            <person name="Copeland A."/>
            <person name="Barry K.W."/>
            <person name="Cichocki N."/>
            <person name="Veneault-Fourrey C."/>
            <person name="LaButti K."/>
            <person name="Lindquist E.A."/>
            <person name="Lipzen A."/>
            <person name="Lundell T."/>
            <person name="Morin E."/>
            <person name="Murat C."/>
            <person name="Sun H."/>
            <person name="Tunlid A."/>
            <person name="Henrissat B."/>
            <person name="Grigoriev I.V."/>
            <person name="Hibbett D.S."/>
            <person name="Martin F."/>
            <person name="Nordberg H.P."/>
            <person name="Cantor M.N."/>
            <person name="Hua S.X."/>
        </authorList>
    </citation>
    <scope>NUCLEOTIDE SEQUENCE [LARGE SCALE GENOMIC DNA]</scope>
    <source>
        <strain evidence="11 12">Zn</strain>
    </source>
</reference>
<evidence type="ECO:0000256" key="8">
    <source>
        <dbReference type="ARBA" id="ARBA00023157"/>
    </source>
</evidence>
<evidence type="ECO:0000256" key="3">
    <source>
        <dbReference type="ARBA" id="ARBA00022651"/>
    </source>
</evidence>
<accession>A0A0C3CUV5</accession>
<dbReference type="InterPro" id="IPR029058">
    <property type="entry name" value="AB_hydrolase_fold"/>
</dbReference>
<evidence type="ECO:0000256" key="2">
    <source>
        <dbReference type="ARBA" id="ARBA00022487"/>
    </source>
</evidence>
<keyword evidence="3" id="KW-0624">Polysaccharide degradation</keyword>
<dbReference type="EMBL" id="KN832874">
    <property type="protein sequence ID" value="KIN02774.1"/>
    <property type="molecule type" value="Genomic_DNA"/>
</dbReference>
<dbReference type="PANTHER" id="PTHR33938">
    <property type="entry name" value="FERULOYL ESTERASE B-RELATED"/>
    <property type="match status" value="1"/>
</dbReference>
<sequence length="458" mass="49697">MIVSGATNTAAFCQVVGSVTYGGNETLNFQLWLPDTSVYEGRYMAVGGGGMAGTIDTYSMLLLLNQGFAVAGGDSGHLASQNNNGSGAPNTYIPYLHNTDEVLAWIHNAISLFTPPAKTLIGCFYGQEPRYSYYDGCSTGGAQGFALAQFHPTLFDGIIAGSPGNWYSHLALSFLWNGLKTQNASYLPQSTLNSITSAVLDKCDTIDGVKDRLIENPLLCKFDIGSLACSSTGINQSSCLTADQIAAAKAVYAGPRSTLDGSQIYPGFNYGSESGWLDQEQLLSDAFAIPILQNLVYDNLNYDYRSFNFGSNVRDVDNKAGVYIDEISPDLSAFRKSGGKMLVTQGWADPLNAATWPIQHLEQLQSFFHGDISDFFNLFMIPGAGHCGASANYPDVPATYHTLEKLIQWVEREEKPEWVLSTDPPSGANITRLLCPWPKTAKLLRGGDQSWWGSYVCE</sequence>
<keyword evidence="7" id="KW-0106">Calcium</keyword>
<dbReference type="OrthoDB" id="3039123at2759"/>
<dbReference type="HOGENOM" id="CLU_014819_1_1_1"/>
<evidence type="ECO:0000313" key="11">
    <source>
        <dbReference type="EMBL" id="KIN02774.1"/>
    </source>
</evidence>
<evidence type="ECO:0000256" key="7">
    <source>
        <dbReference type="ARBA" id="ARBA00022837"/>
    </source>
</evidence>
<evidence type="ECO:0000256" key="4">
    <source>
        <dbReference type="ARBA" id="ARBA00022723"/>
    </source>
</evidence>
<evidence type="ECO:0000256" key="10">
    <source>
        <dbReference type="RuleBase" id="RU361238"/>
    </source>
</evidence>
<evidence type="ECO:0000256" key="5">
    <source>
        <dbReference type="ARBA" id="ARBA00022729"/>
    </source>
</evidence>
<keyword evidence="8" id="KW-1015">Disulfide bond</keyword>
<evidence type="ECO:0000256" key="9">
    <source>
        <dbReference type="ARBA" id="ARBA00034075"/>
    </source>
</evidence>
<keyword evidence="12" id="KW-1185">Reference proteome</keyword>
<dbReference type="Proteomes" id="UP000054321">
    <property type="component" value="Unassembled WGS sequence"/>
</dbReference>
<keyword evidence="3" id="KW-0858">Xylan degradation</keyword>
<dbReference type="Pfam" id="PF07519">
    <property type="entry name" value="Tannase"/>
    <property type="match status" value="1"/>
</dbReference>
<dbReference type="SUPFAM" id="SSF53474">
    <property type="entry name" value="alpha/beta-Hydrolases"/>
    <property type="match status" value="1"/>
</dbReference>
<dbReference type="GO" id="GO:0030600">
    <property type="term" value="F:feruloyl esterase activity"/>
    <property type="evidence" value="ECO:0007669"/>
    <property type="project" value="UniProtKB-EC"/>
</dbReference>
<evidence type="ECO:0000256" key="6">
    <source>
        <dbReference type="ARBA" id="ARBA00022801"/>
    </source>
</evidence>
<evidence type="ECO:0000313" key="12">
    <source>
        <dbReference type="Proteomes" id="UP000054321"/>
    </source>
</evidence>
<keyword evidence="6 10" id="KW-0378">Hydrolase</keyword>
<dbReference type="PANTHER" id="PTHR33938:SF15">
    <property type="entry name" value="FERULOYL ESTERASE B-RELATED"/>
    <property type="match status" value="1"/>
</dbReference>
<dbReference type="InterPro" id="IPR011118">
    <property type="entry name" value="Tannase/feruloyl_esterase"/>
</dbReference>
<keyword evidence="3" id="KW-0119">Carbohydrate metabolism</keyword>
<organism evidence="11 12">
    <name type="scientific">Oidiodendron maius (strain Zn)</name>
    <dbReference type="NCBI Taxonomy" id="913774"/>
    <lineage>
        <taxon>Eukaryota</taxon>
        <taxon>Fungi</taxon>
        <taxon>Dikarya</taxon>
        <taxon>Ascomycota</taxon>
        <taxon>Pezizomycotina</taxon>
        <taxon>Leotiomycetes</taxon>
        <taxon>Leotiomycetes incertae sedis</taxon>
        <taxon>Myxotrichaceae</taxon>
        <taxon>Oidiodendron</taxon>
    </lineage>
</organism>
<dbReference type="EC" id="3.1.1.-" evidence="10"/>
<dbReference type="AlphaFoldDB" id="A0A0C3CUV5"/>